<evidence type="ECO:0000313" key="2">
    <source>
        <dbReference type="EMBL" id="WMT15004.1"/>
    </source>
</evidence>
<accession>A0AAE7JVM4</accession>
<keyword evidence="4" id="KW-1185">Reference proteome</keyword>
<dbReference type="RefSeq" id="WP_065684903.1">
    <property type="nucleotide sequence ID" value="NZ_CAMKUK010000005.1"/>
</dbReference>
<dbReference type="Proteomes" id="UP001235341">
    <property type="component" value="Chromosome"/>
</dbReference>
<dbReference type="EMBL" id="CP054160">
    <property type="protein sequence ID" value="QKJ61072.1"/>
    <property type="molecule type" value="Genomic_DNA"/>
</dbReference>
<sequence length="64" mass="7252">MNNDALRGLREKAPVEPQDDLQALSRAFSLPKLNYIDISRQERLAQMMVRWPLLAELANKTGSA</sequence>
<dbReference type="NCBIfam" id="NF040717">
    <property type="entry name" value="BcsR_only"/>
    <property type="match status" value="1"/>
</dbReference>
<name>A0AAE7JVM4_SERFO</name>
<dbReference type="AlphaFoldDB" id="A0AAE7JVM4"/>
<proteinExistence type="predicted"/>
<reference evidence="1" key="2">
    <citation type="submission" date="2022-06" db="EMBL/GenBank/DDBJ databases">
        <title>Genome sequences of seven Enterobacteriaceae strains isolated from Canadian wastewater treatment facilities.</title>
        <authorList>
            <person name="Huang H."/>
            <person name="Chmara J.T."/>
            <person name="Duceppe M.-O."/>
        </authorList>
    </citation>
    <scope>NUCLEOTIDE SEQUENCE</scope>
    <source>
        <strain evidence="1">HH13</strain>
    </source>
</reference>
<dbReference type="Pfam" id="PF10945">
    <property type="entry name" value="CBP_BcsR"/>
    <property type="match status" value="1"/>
</dbReference>
<dbReference type="InterPro" id="IPR024487">
    <property type="entry name" value="CBP_BcsR"/>
</dbReference>
<reference evidence="2 4" key="3">
    <citation type="submission" date="2023-08" db="EMBL/GenBank/DDBJ databases">
        <title>Complete Genome and Methylome dissection of Serratia fonticola NEB369.</title>
        <authorList>
            <person name="Fomenkov A."/>
            <person name="Roberts R.D."/>
        </authorList>
    </citation>
    <scope>NUCLEOTIDE SEQUENCE [LARGE SCALE GENOMIC DNA]</scope>
    <source>
        <strain evidence="2 4">NEB369</strain>
    </source>
</reference>
<dbReference type="EMBL" id="CP133586">
    <property type="protein sequence ID" value="WMT15004.1"/>
    <property type="molecule type" value="Genomic_DNA"/>
</dbReference>
<dbReference type="Proteomes" id="UP000503464">
    <property type="component" value="Chromosome"/>
</dbReference>
<reference evidence="3" key="1">
    <citation type="submission" date="2020-03" db="EMBL/GenBank/DDBJ databases">
        <title>Genome sequences of seven Enterobacteriaceae strains isolated from Canadian wastewater treatment facilities.</title>
        <authorList>
            <person name="Huang H."/>
            <person name="Chmara J.T."/>
            <person name="Duceppe M.-O."/>
        </authorList>
    </citation>
    <scope>NUCLEOTIDE SEQUENCE [LARGE SCALE GENOMIC DNA]</scope>
    <source>
        <strain evidence="3">Biosolid 3</strain>
    </source>
</reference>
<gene>
    <name evidence="1" type="primary">bcsR</name>
    <name evidence="1" type="ORF">G9399_25840</name>
    <name evidence="2" type="ORF">RFB13_01195</name>
</gene>
<organism evidence="1 3">
    <name type="scientific">Serratia fonticola</name>
    <dbReference type="NCBI Taxonomy" id="47917"/>
    <lineage>
        <taxon>Bacteria</taxon>
        <taxon>Pseudomonadati</taxon>
        <taxon>Pseudomonadota</taxon>
        <taxon>Gammaproteobacteria</taxon>
        <taxon>Enterobacterales</taxon>
        <taxon>Yersiniaceae</taxon>
        <taxon>Serratia</taxon>
    </lineage>
</organism>
<evidence type="ECO:0000313" key="3">
    <source>
        <dbReference type="Proteomes" id="UP000503464"/>
    </source>
</evidence>
<evidence type="ECO:0000313" key="1">
    <source>
        <dbReference type="EMBL" id="QKJ61072.1"/>
    </source>
</evidence>
<evidence type="ECO:0000313" key="4">
    <source>
        <dbReference type="Proteomes" id="UP001235341"/>
    </source>
</evidence>
<protein>
    <submittedName>
        <fullName evidence="1">Cellulose biosynthesis protein BcsR</fullName>
    </submittedName>
</protein>